<dbReference type="RefSeq" id="WP_005594588.1">
    <property type="nucleotide sequence ID" value="NZ_CP016414.1"/>
</dbReference>
<organism evidence="1 2">
    <name type="scientific">Vibrio scophthalmi</name>
    <dbReference type="NCBI Taxonomy" id="45658"/>
    <lineage>
        <taxon>Bacteria</taxon>
        <taxon>Pseudomonadati</taxon>
        <taxon>Pseudomonadota</taxon>
        <taxon>Gammaproteobacteria</taxon>
        <taxon>Vibrionales</taxon>
        <taxon>Vibrionaceae</taxon>
        <taxon>Vibrio</taxon>
    </lineage>
</organism>
<dbReference type="Gene3D" id="3.40.50.720">
    <property type="entry name" value="NAD(P)-binding Rossmann-like Domain"/>
    <property type="match status" value="1"/>
</dbReference>
<name>A0A1C7FB72_9VIBR</name>
<dbReference type="PRINTS" id="PR00081">
    <property type="entry name" value="GDHRDH"/>
</dbReference>
<dbReference type="InterPro" id="IPR036291">
    <property type="entry name" value="NAD(P)-bd_dom_sf"/>
</dbReference>
<dbReference type="PANTHER" id="PTHR43544">
    <property type="entry name" value="SHORT-CHAIN DEHYDROGENASE/REDUCTASE"/>
    <property type="match status" value="1"/>
</dbReference>
<dbReference type="PANTHER" id="PTHR43544:SF12">
    <property type="entry name" value="NAD(P)-BINDING ROSSMANN-FOLD SUPERFAMILY PROTEIN"/>
    <property type="match status" value="1"/>
</dbReference>
<proteinExistence type="predicted"/>
<dbReference type="InterPro" id="IPR002347">
    <property type="entry name" value="SDR_fam"/>
</dbReference>
<dbReference type="GO" id="GO:0016491">
    <property type="term" value="F:oxidoreductase activity"/>
    <property type="evidence" value="ECO:0007669"/>
    <property type="project" value="TreeGrafter"/>
</dbReference>
<evidence type="ECO:0008006" key="3">
    <source>
        <dbReference type="Google" id="ProtNLM"/>
    </source>
</evidence>
<dbReference type="InterPro" id="IPR051468">
    <property type="entry name" value="Fungal_SecMetab_SDRs"/>
</dbReference>
<dbReference type="PATRIC" id="fig|45658.7.peg.1854"/>
<sequence>MEILVVGGNGGIGFAMVRELLMKYPDALVHATYRHALPKWQHDRLQWHQLDITKETQIAVFSAQLTKLDWLVNCAGMLHTPTKGPEKNLASVQSDFFLHNISVNTLPTLLLAKYFSPILKQSQAPKLAAISARVGSITDNHLGGWYSYRASKAALNMLLKTIAIEWQRTIKHGTVLSLHPGTTNTPLSVPFQANVPQGKLFESQQVACDLVRIIETVTPQQNGAFLAYNGKVLPW</sequence>
<dbReference type="Proteomes" id="UP000092528">
    <property type="component" value="Chromosome 1"/>
</dbReference>
<evidence type="ECO:0000313" key="1">
    <source>
        <dbReference type="EMBL" id="ANU36988.1"/>
    </source>
</evidence>
<protein>
    <recommendedName>
        <fullName evidence="3">C-factor</fullName>
    </recommendedName>
</protein>
<dbReference type="Pfam" id="PF00106">
    <property type="entry name" value="adh_short"/>
    <property type="match status" value="1"/>
</dbReference>
<dbReference type="GeneID" id="96873162"/>
<dbReference type="EMBL" id="CP016414">
    <property type="protein sequence ID" value="ANU36988.1"/>
    <property type="molecule type" value="Genomic_DNA"/>
</dbReference>
<reference evidence="1 2" key="1">
    <citation type="submission" date="2016-07" db="EMBL/GenBank/DDBJ databases">
        <title>Genome sequencing of Vibrio scophthalmi strain VS-05, an isolated from Paralichthys olivaceus.</title>
        <authorList>
            <person name="Han H.-J."/>
        </authorList>
    </citation>
    <scope>NUCLEOTIDE SEQUENCE [LARGE SCALE GENOMIC DNA]</scope>
    <source>
        <strain evidence="1 2">VS-05</strain>
    </source>
</reference>
<dbReference type="STRING" id="45658.VSVS12_01136"/>
<dbReference type="AlphaFoldDB" id="A0A1C7FB72"/>
<accession>A0A1C7FB72</accession>
<evidence type="ECO:0000313" key="2">
    <source>
        <dbReference type="Proteomes" id="UP000092528"/>
    </source>
</evidence>
<dbReference type="SUPFAM" id="SSF51735">
    <property type="entry name" value="NAD(P)-binding Rossmann-fold domains"/>
    <property type="match status" value="1"/>
</dbReference>
<dbReference type="CDD" id="cd05325">
    <property type="entry name" value="carb_red_sniffer_like_SDR_c"/>
    <property type="match status" value="1"/>
</dbReference>
<dbReference type="NCBIfam" id="NF006532">
    <property type="entry name" value="PRK09009.1"/>
    <property type="match status" value="1"/>
</dbReference>
<keyword evidence="2" id="KW-1185">Reference proteome</keyword>
<gene>
    <name evidence="1" type="ORF">VSVS05_01863</name>
</gene>
<dbReference type="GO" id="GO:0005737">
    <property type="term" value="C:cytoplasm"/>
    <property type="evidence" value="ECO:0007669"/>
    <property type="project" value="TreeGrafter"/>
</dbReference>